<dbReference type="InterPro" id="IPR001646">
    <property type="entry name" value="5peptide_repeat"/>
</dbReference>
<feature type="region of interest" description="Disordered" evidence="4">
    <location>
        <begin position="1"/>
        <end position="27"/>
    </location>
</feature>
<dbReference type="PANTHER" id="PTHR19879">
    <property type="entry name" value="TRANSCRIPTION INITIATION FACTOR TFIID"/>
    <property type="match status" value="1"/>
</dbReference>
<dbReference type="SUPFAM" id="SSF141571">
    <property type="entry name" value="Pentapeptide repeat-like"/>
    <property type="match status" value="1"/>
</dbReference>
<gene>
    <name evidence="7" type="primary">PWP2_2</name>
    <name evidence="7" type="ORF">BGZ96_011482</name>
</gene>
<comment type="caution">
    <text evidence="7">The sequence shown here is derived from an EMBL/GenBank/DDBJ whole genome shotgun (WGS) entry which is preliminary data.</text>
</comment>
<feature type="repeat" description="WD" evidence="3">
    <location>
        <begin position="1320"/>
        <end position="1354"/>
    </location>
</feature>
<dbReference type="SUPFAM" id="SSF50978">
    <property type="entry name" value="WD40 repeat-like"/>
    <property type="match status" value="2"/>
</dbReference>
<dbReference type="PANTHER" id="PTHR19879:SF9">
    <property type="entry name" value="TRANSCRIPTION INITIATION FACTOR TFIID SUBUNIT 5"/>
    <property type="match status" value="1"/>
</dbReference>
<reference evidence="7 8" key="1">
    <citation type="journal article" date="2020" name="Fungal Divers.">
        <title>Resolving the Mortierellaceae phylogeny through synthesis of multi-gene phylogenetics and phylogenomics.</title>
        <authorList>
            <person name="Vandepol N."/>
            <person name="Liber J."/>
            <person name="Desiro A."/>
            <person name="Na H."/>
            <person name="Kennedy M."/>
            <person name="Barry K."/>
            <person name="Grigoriev I.V."/>
            <person name="Miller A.N."/>
            <person name="O'Donnell K."/>
            <person name="Stajich J.E."/>
            <person name="Bonito G."/>
        </authorList>
    </citation>
    <scope>NUCLEOTIDE SEQUENCE [LARGE SCALE GENOMIC DNA]</scope>
    <source>
        <strain evidence="7 8">AD045</strain>
    </source>
</reference>
<feature type="repeat" description="WD" evidence="3">
    <location>
        <begin position="1104"/>
        <end position="1145"/>
    </location>
</feature>
<keyword evidence="8" id="KW-1185">Reference proteome</keyword>
<dbReference type="InterPro" id="IPR019775">
    <property type="entry name" value="WD40_repeat_CS"/>
</dbReference>
<dbReference type="InterPro" id="IPR007111">
    <property type="entry name" value="NACHT_NTPase"/>
</dbReference>
<feature type="repeat" description="WD" evidence="3">
    <location>
        <begin position="1616"/>
        <end position="1658"/>
    </location>
</feature>
<feature type="compositionally biased region" description="Polar residues" evidence="4">
    <location>
        <begin position="1"/>
        <end position="11"/>
    </location>
</feature>
<dbReference type="PROSITE" id="PS50294">
    <property type="entry name" value="WD_REPEATS_REGION"/>
    <property type="match status" value="6"/>
</dbReference>
<feature type="compositionally biased region" description="Polar residues" evidence="4">
    <location>
        <begin position="17"/>
        <end position="26"/>
    </location>
</feature>
<feature type="domain" description="NACHT" evidence="5">
    <location>
        <begin position="577"/>
        <end position="735"/>
    </location>
</feature>
<dbReference type="InterPro" id="IPR015943">
    <property type="entry name" value="WD40/YVTN_repeat-like_dom_sf"/>
</dbReference>
<keyword evidence="1 3" id="KW-0853">WD repeat</keyword>
<feature type="repeat" description="WD" evidence="3">
    <location>
        <begin position="1237"/>
        <end position="1271"/>
    </location>
</feature>
<evidence type="ECO:0000259" key="6">
    <source>
        <dbReference type="Pfam" id="PF23948"/>
    </source>
</evidence>
<dbReference type="PROSITE" id="PS00678">
    <property type="entry name" value="WD_REPEATS_1"/>
    <property type="match status" value="5"/>
</dbReference>
<proteinExistence type="predicted"/>
<dbReference type="SUPFAM" id="SSF52540">
    <property type="entry name" value="P-loop containing nucleoside triphosphate hydrolases"/>
    <property type="match status" value="1"/>
</dbReference>
<feature type="repeat" description="WD" evidence="3">
    <location>
        <begin position="1272"/>
        <end position="1304"/>
    </location>
</feature>
<dbReference type="CDD" id="cd00200">
    <property type="entry name" value="WD40"/>
    <property type="match status" value="1"/>
</dbReference>
<dbReference type="Proteomes" id="UP001194696">
    <property type="component" value="Unassembled WGS sequence"/>
</dbReference>
<evidence type="ECO:0000256" key="1">
    <source>
        <dbReference type="ARBA" id="ARBA00022574"/>
    </source>
</evidence>
<dbReference type="InterPro" id="IPR027417">
    <property type="entry name" value="P-loop_NTPase"/>
</dbReference>
<feature type="repeat" description="WD" evidence="3">
    <location>
        <begin position="1355"/>
        <end position="1387"/>
    </location>
</feature>
<dbReference type="PRINTS" id="PR00320">
    <property type="entry name" value="GPROTEINBRPT"/>
</dbReference>
<evidence type="ECO:0000313" key="8">
    <source>
        <dbReference type="Proteomes" id="UP001194696"/>
    </source>
</evidence>
<dbReference type="SUPFAM" id="SSF50998">
    <property type="entry name" value="Quinoprotein alcohol dehydrogenase-like"/>
    <property type="match status" value="1"/>
</dbReference>
<dbReference type="Gene3D" id="3.40.50.300">
    <property type="entry name" value="P-loop containing nucleotide triphosphate hydrolases"/>
    <property type="match status" value="1"/>
</dbReference>
<sequence>MTNRPLYQIHSQEGVENDTTTASSPSVLEKDEELLKSLDISKSASVSSPLDCQSSSRSLRVTPQVTFIAFPDNIPKPTVQCDLPRPKERIETTQQLAYCNLLLLQEPHSSSSPEQEPTLDKVAQEWLAEIKNDPMEQHHLQWLAYRMVEAFAQDAMKDSTEISEIETYCRLLSSFITEFDKSPLLDVDLLQGLVELVQSASPGYLVSNDLIKILSVLRVRLHDTHQQSSEHPYHLTLAISRILDVMADHRVQDLNRVLEHEPLSGILSGLRGSSDPYLMYQASYAFQALQYVPDNETVLQAVLRHSRGVVGGVVKVTTVLNLNLRSILDGLEMLQETLKYTVDASFTMYEGMCSLKESGKSTLDSLSGAFGSGRKEPWYPALRVAYAFAQAGKLRDLNCLICEAPCRRDPLFQWGICQLLGDIAADPIWPVASRQQAISLIGRLYTKDPNWGQDESVKSWMLTIINKLVLNTDQVVNATARILTQELAAGEAPRYQQPYPLMTCLPLSSASPILSKVQDIPYLEYELDKLRLQRLQEYDDLATYVPPQAKHSLRAKYDELFPLQEKVQEFLTSDRQVMLILGDSGSGKSTFNRHLEHLLWTEYMRGGSIPLFIDLASIDDPEHDMVNKQLKFYNFNDDQILELKLHRQLVLICDGYDESQLSVNIHRTNFLNQPGQWSTTMVISCRSQFLGPSYLDRFKPQSIDRYNSAPQGVFQEAVIAPFSKEQIKDYVEKYVPLEPRAWSSQDYMEKLTTIPNLMVLVSNPFLLLLALDALPGVTKGKEDLSAVKIVRVQLYDTFVSHWLKVNNRRLQSNPLSKEDYDILEQLEEAGFEAMGISFSTRLATAIFEKQNGKAVIHYIQLRDKTTWKVEFFGPDPEVRLLRESSPLTRSGRYYQFLHRSMLEYFFSCAVVGPSRPENDDEFLPHPNSDSSDIQLLDPECPLFTRNLLSEPSVVQFLCERVQMDPVFKEQLLQVMEKSKSDASMKTAATNAITILVKAGMAFNRYDFRGIRIPGADLSGGQFDSAQFQRAELTNVNFGMSWLRKVDFSNAQMEGVRFGELPSLEEHDDVWRCCYSPDGRMLAVGMRDGSITLYNTISWKTVHSLKEHADDIGCLTFSPDSQRLVSGSEDNTVRLWDCITGETLSIFIGHADVVYSVAVSPCGEKVASASKDTTVRLWNLVTGEALFMLQGHTGFVHGVSFTVDGRQLVSGSDDETIRFWDAETGAAGDVWELGQGAVACLAISPDGHQVASGHLNGGLRLWDTATGSVGLALTGHTNIVLSVLYSANGQRIASASFDCTIRLWDSSVGILIGVFSGYYPIFNVSMSPDGLQLASADTSTKTRLWDVNSSEANSGQYGHSFAVMTVAYEPTGQSVWSGGMDKTVRQWDALTGITGFAQALSVSFSFIHSIAISPDFKHTAIGNEDGTIQLWDFQIGEWRPNFGGHAGPVTGLVYSPCGRWIASSSKDKTVRIWDLRNTDQVHVLATMDCGTTRNSNMVFSPTGLQLAVGDLEGTINVYDTQTRVLFKSITLKGELVRSLAYSPDGQELAIGVKGLLVVWDLQSKEPGWGLVVGDSGISRIAYSPCNRWIACGTFDWTVELCRRESSNMGAQSISCSVQGFLNVIHDIAWNPVIPLEFATASYDRSVRVWRISESSEGDAVSVDLVWGSNIGILGAFGVLLKDVVGLDEVSRRVLIQRGAVDDSPPPEI</sequence>
<dbReference type="CDD" id="cd02019">
    <property type="entry name" value="NK"/>
    <property type="match status" value="1"/>
</dbReference>
<dbReference type="InterPro" id="IPR025662">
    <property type="entry name" value="Sigma_54_int_dom_ATP-bd_1"/>
</dbReference>
<evidence type="ECO:0000256" key="3">
    <source>
        <dbReference type="PROSITE-ProRule" id="PRU00221"/>
    </source>
</evidence>
<name>A0ABQ7JSU6_9FUNG</name>
<dbReference type="Pfam" id="PF05729">
    <property type="entry name" value="NACHT"/>
    <property type="match status" value="1"/>
</dbReference>
<dbReference type="InterPro" id="IPR001680">
    <property type="entry name" value="WD40_rpt"/>
</dbReference>
<feature type="domain" description="Arm-like repeat" evidence="6">
    <location>
        <begin position="128"/>
        <end position="470"/>
    </location>
</feature>
<dbReference type="Pfam" id="PF00805">
    <property type="entry name" value="Pentapeptide"/>
    <property type="match status" value="1"/>
</dbReference>
<dbReference type="EMBL" id="JAAAIM010000809">
    <property type="protein sequence ID" value="KAG0284141.1"/>
    <property type="molecule type" value="Genomic_DNA"/>
</dbReference>
<dbReference type="SMART" id="SM00320">
    <property type="entry name" value="WD40"/>
    <property type="match status" value="14"/>
</dbReference>
<evidence type="ECO:0000256" key="2">
    <source>
        <dbReference type="ARBA" id="ARBA00022737"/>
    </source>
</evidence>
<dbReference type="Pfam" id="PF00400">
    <property type="entry name" value="WD40"/>
    <property type="match status" value="9"/>
</dbReference>
<dbReference type="PROSITE" id="PS00675">
    <property type="entry name" value="SIGMA54_INTERACT_1"/>
    <property type="match status" value="1"/>
</dbReference>
<organism evidence="7 8">
    <name type="scientific">Linnemannia gamsii</name>
    <dbReference type="NCBI Taxonomy" id="64522"/>
    <lineage>
        <taxon>Eukaryota</taxon>
        <taxon>Fungi</taxon>
        <taxon>Fungi incertae sedis</taxon>
        <taxon>Mucoromycota</taxon>
        <taxon>Mortierellomycotina</taxon>
        <taxon>Mortierellomycetes</taxon>
        <taxon>Mortierellales</taxon>
        <taxon>Mortierellaceae</taxon>
        <taxon>Linnemannia</taxon>
    </lineage>
</organism>
<evidence type="ECO:0000256" key="4">
    <source>
        <dbReference type="SAM" id="MobiDB-lite"/>
    </source>
</evidence>
<dbReference type="InterPro" id="IPR056251">
    <property type="entry name" value="Arm_rpt_dom"/>
</dbReference>
<evidence type="ECO:0000313" key="7">
    <source>
        <dbReference type="EMBL" id="KAG0284141.1"/>
    </source>
</evidence>
<dbReference type="InterPro" id="IPR036322">
    <property type="entry name" value="WD40_repeat_dom_sf"/>
</dbReference>
<feature type="repeat" description="WD" evidence="3">
    <location>
        <begin position="1441"/>
        <end position="1482"/>
    </location>
</feature>
<dbReference type="Gene3D" id="2.160.20.80">
    <property type="entry name" value="E3 ubiquitin-protein ligase SopA"/>
    <property type="match status" value="1"/>
</dbReference>
<accession>A0ABQ7JSU6</accession>
<feature type="repeat" description="WD" evidence="3">
    <location>
        <begin position="1188"/>
        <end position="1229"/>
    </location>
</feature>
<dbReference type="Pfam" id="PF23948">
    <property type="entry name" value="ARM_5"/>
    <property type="match status" value="1"/>
</dbReference>
<protein>
    <submittedName>
        <fullName evidence="7">U3 snoRNP protein</fullName>
    </submittedName>
</protein>
<dbReference type="SUPFAM" id="SSF48371">
    <property type="entry name" value="ARM repeat"/>
    <property type="match status" value="1"/>
</dbReference>
<dbReference type="InterPro" id="IPR020472">
    <property type="entry name" value="WD40_PAC1"/>
</dbReference>
<keyword evidence="2" id="KW-0677">Repeat</keyword>
<evidence type="ECO:0000259" key="5">
    <source>
        <dbReference type="Pfam" id="PF05729"/>
    </source>
</evidence>
<dbReference type="InterPro" id="IPR011047">
    <property type="entry name" value="Quinoprotein_ADH-like_sf"/>
</dbReference>
<dbReference type="InterPro" id="IPR016024">
    <property type="entry name" value="ARM-type_fold"/>
</dbReference>
<feature type="repeat" description="WD" evidence="3">
    <location>
        <begin position="1146"/>
        <end position="1187"/>
    </location>
</feature>
<dbReference type="Gene3D" id="2.130.10.10">
    <property type="entry name" value="YVTN repeat-like/Quinoprotein amine dehydrogenase"/>
    <property type="match status" value="5"/>
</dbReference>
<dbReference type="PROSITE" id="PS50082">
    <property type="entry name" value="WD_REPEATS_2"/>
    <property type="match status" value="10"/>
</dbReference>
<feature type="repeat" description="WD" evidence="3">
    <location>
        <begin position="1399"/>
        <end position="1433"/>
    </location>
</feature>